<evidence type="ECO:0000256" key="1">
    <source>
        <dbReference type="ARBA" id="ARBA00022448"/>
    </source>
</evidence>
<comment type="caution">
    <text evidence="13">The sequence shown here is derived from an EMBL/GenBank/DDBJ whole genome shotgun (WGS) entry which is preliminary data.</text>
</comment>
<evidence type="ECO:0000256" key="6">
    <source>
        <dbReference type="ARBA" id="ARBA00058960"/>
    </source>
</evidence>
<keyword evidence="1" id="KW-0813">Transport</keyword>
<evidence type="ECO:0000259" key="12">
    <source>
        <dbReference type="PROSITE" id="PS50893"/>
    </source>
</evidence>
<evidence type="ECO:0000256" key="7">
    <source>
        <dbReference type="ARBA" id="ARBA00064420"/>
    </source>
</evidence>
<reference evidence="13 14" key="1">
    <citation type="journal article" date="2019" name="Int. J. Syst. Evol. Microbiol.">
        <title>The Global Catalogue of Microorganisms (GCM) 10K type strain sequencing project: providing services to taxonomists for standard genome sequencing and annotation.</title>
        <authorList>
            <consortium name="The Broad Institute Genomics Platform"/>
            <consortium name="The Broad Institute Genome Sequencing Center for Infectious Disease"/>
            <person name="Wu L."/>
            <person name="Ma J."/>
        </authorList>
    </citation>
    <scope>NUCLEOTIDE SEQUENCE [LARGE SCALE GENOMIC DNA]</scope>
    <source>
        <strain evidence="13 14">CGMCC 1.15824</strain>
    </source>
</reference>
<feature type="domain" description="ABC transporter" evidence="12">
    <location>
        <begin position="2"/>
        <end position="237"/>
    </location>
</feature>
<name>A0ABD5QA26_9EURY</name>
<dbReference type="AlphaFoldDB" id="A0ABD5QA26"/>
<dbReference type="InterPro" id="IPR003593">
    <property type="entry name" value="AAA+_ATPase"/>
</dbReference>
<comment type="catalytic activity">
    <reaction evidence="5">
        <text>an R-cob(III)alamin(out) + ATP + H2O = an R-cob(III)alamin(in) + ADP + phosphate + H(+)</text>
        <dbReference type="Rhea" id="RHEA:17873"/>
        <dbReference type="ChEBI" id="CHEBI:15377"/>
        <dbReference type="ChEBI" id="CHEBI:15378"/>
        <dbReference type="ChEBI" id="CHEBI:30616"/>
        <dbReference type="ChEBI" id="CHEBI:43474"/>
        <dbReference type="ChEBI" id="CHEBI:140785"/>
        <dbReference type="ChEBI" id="CHEBI:456216"/>
        <dbReference type="EC" id="7.6.2.8"/>
    </reaction>
</comment>
<dbReference type="GO" id="GO:0005524">
    <property type="term" value="F:ATP binding"/>
    <property type="evidence" value="ECO:0007669"/>
    <property type="project" value="UniProtKB-KW"/>
</dbReference>
<dbReference type="Pfam" id="PF00005">
    <property type="entry name" value="ABC_tran"/>
    <property type="match status" value="1"/>
</dbReference>
<dbReference type="GO" id="GO:0015420">
    <property type="term" value="F:ABC-type vitamin B12 transporter activity"/>
    <property type="evidence" value="ECO:0007669"/>
    <property type="project" value="UniProtKB-EC"/>
</dbReference>
<dbReference type="PROSITE" id="PS00211">
    <property type="entry name" value="ABC_TRANSPORTER_1"/>
    <property type="match status" value="1"/>
</dbReference>
<evidence type="ECO:0000313" key="13">
    <source>
        <dbReference type="EMBL" id="MFC4986549.1"/>
    </source>
</evidence>
<keyword evidence="2" id="KW-0547">Nucleotide-binding</keyword>
<dbReference type="FunFam" id="3.40.50.300:FF:000134">
    <property type="entry name" value="Iron-enterobactin ABC transporter ATP-binding protein"/>
    <property type="match status" value="1"/>
</dbReference>
<dbReference type="EMBL" id="JBHSJG010000005">
    <property type="protein sequence ID" value="MFC4986549.1"/>
    <property type="molecule type" value="Genomic_DNA"/>
</dbReference>
<keyword evidence="3 13" id="KW-0067">ATP-binding</keyword>
<protein>
    <recommendedName>
        <fullName evidence="9">Cobalamin import ATP-binding protein BtuD</fullName>
        <ecNumber evidence="8">7.6.2.8</ecNumber>
    </recommendedName>
    <alternativeName>
        <fullName evidence="10">Vitamin B12-transporting ATPase</fullName>
    </alternativeName>
</protein>
<gene>
    <name evidence="13" type="ORF">ACFPFO_01895</name>
</gene>
<dbReference type="PANTHER" id="PTHR42794">
    <property type="entry name" value="HEMIN IMPORT ATP-BINDING PROTEIN HMUV"/>
    <property type="match status" value="1"/>
</dbReference>
<dbReference type="InterPro" id="IPR017871">
    <property type="entry name" value="ABC_transporter-like_CS"/>
</dbReference>
<dbReference type="CDD" id="cd03214">
    <property type="entry name" value="ABC_Iron-Siderophores_B12_Hemin"/>
    <property type="match status" value="1"/>
</dbReference>
<accession>A0ABD5QA26</accession>
<evidence type="ECO:0000256" key="3">
    <source>
        <dbReference type="ARBA" id="ARBA00022840"/>
    </source>
</evidence>
<evidence type="ECO:0000256" key="11">
    <source>
        <dbReference type="SAM" id="MobiDB-lite"/>
    </source>
</evidence>
<evidence type="ECO:0000256" key="4">
    <source>
        <dbReference type="ARBA" id="ARBA00022967"/>
    </source>
</evidence>
<dbReference type="PANTHER" id="PTHR42794:SF1">
    <property type="entry name" value="HEMIN IMPORT ATP-BINDING PROTEIN HMUV"/>
    <property type="match status" value="1"/>
</dbReference>
<evidence type="ECO:0000256" key="9">
    <source>
        <dbReference type="ARBA" id="ARBA00073649"/>
    </source>
</evidence>
<comment type="subunit">
    <text evidence="7">The complex is composed of two ATP-binding proteins (BtuD), two transmembrane proteins (BtuC) and a solute-binding protein (BtuF).</text>
</comment>
<evidence type="ECO:0000256" key="2">
    <source>
        <dbReference type="ARBA" id="ARBA00022741"/>
    </source>
</evidence>
<evidence type="ECO:0000256" key="8">
    <source>
        <dbReference type="ARBA" id="ARBA00066387"/>
    </source>
</evidence>
<evidence type="ECO:0000256" key="10">
    <source>
        <dbReference type="ARBA" id="ARBA00077139"/>
    </source>
</evidence>
<dbReference type="InterPro" id="IPR027417">
    <property type="entry name" value="P-loop_NTPase"/>
</dbReference>
<dbReference type="SMART" id="SM00382">
    <property type="entry name" value="AAA"/>
    <property type="match status" value="1"/>
</dbReference>
<dbReference type="Gene3D" id="3.40.50.300">
    <property type="entry name" value="P-loop containing nucleotide triphosphate hydrolases"/>
    <property type="match status" value="1"/>
</dbReference>
<organism evidence="13 14">
    <name type="scientific">Saliphagus infecundisoli</name>
    <dbReference type="NCBI Taxonomy" id="1849069"/>
    <lineage>
        <taxon>Archaea</taxon>
        <taxon>Methanobacteriati</taxon>
        <taxon>Methanobacteriota</taxon>
        <taxon>Stenosarchaea group</taxon>
        <taxon>Halobacteria</taxon>
        <taxon>Halobacteriales</taxon>
        <taxon>Natrialbaceae</taxon>
        <taxon>Saliphagus</taxon>
    </lineage>
</organism>
<dbReference type="InterPro" id="IPR003439">
    <property type="entry name" value="ABC_transporter-like_ATP-bd"/>
</dbReference>
<dbReference type="Proteomes" id="UP001595925">
    <property type="component" value="Unassembled WGS sequence"/>
</dbReference>
<dbReference type="RefSeq" id="WP_224828027.1">
    <property type="nucleotide sequence ID" value="NZ_JAIVEF010000003.1"/>
</dbReference>
<dbReference type="PROSITE" id="PS50893">
    <property type="entry name" value="ABC_TRANSPORTER_2"/>
    <property type="match status" value="1"/>
</dbReference>
<proteinExistence type="predicted"/>
<evidence type="ECO:0000313" key="14">
    <source>
        <dbReference type="Proteomes" id="UP001595925"/>
    </source>
</evidence>
<dbReference type="SUPFAM" id="SSF52540">
    <property type="entry name" value="P-loop containing nucleoside triphosphate hydrolases"/>
    <property type="match status" value="1"/>
</dbReference>
<sequence length="437" mass="44970">MIDADSLSVSFGDVAVLSEASLSVAEGEFVGLVGPNGAGKTTLLRAISAAISPDAGSVRVAGREVQNLSSRESSRLVSVVPQVTHLSFAFDVREVVEMGRTPYRSRFSSPTPEDRERVDRAMERTAVAEFEDRSIEAVSGGERQRVILARTLAQDTPVVLLDEPTASLDVAHQIETLELVAKLVEEGKTALAAIHDLELAARYCDRLAVLAGGGIVETGSPEEVLSADRLAEAFDATTAVATNPVTGSPTVTALPGGVPSELPERVHVLGRGAAAAGVLARLEGTGVEVTAGPLVAGGPAAAAATRQGIDPLVAEPYAPLDRELLAAAKERIRTADAVVVCDLHLGSGNQLLLSALDAPPAVVCETTPLTKRNYAGEEAAAAYRAIRAAAESTEPSSVLSALAAVESASRGRGRTNVSDIDGVGSHSEADGAGPDAE</sequence>
<dbReference type="EC" id="7.6.2.8" evidence="8"/>
<keyword evidence="14" id="KW-1185">Reference proteome</keyword>
<comment type="function">
    <text evidence="6">Required for corrinoid utilization. Probably part of the ABC transporter complex BtuCDF involved in cobalamin (vitamin B12) import. Probably responsible for energy coupling to the transport system.</text>
</comment>
<evidence type="ECO:0000256" key="5">
    <source>
        <dbReference type="ARBA" id="ARBA00050590"/>
    </source>
</evidence>
<keyword evidence="4" id="KW-1278">Translocase</keyword>
<feature type="region of interest" description="Disordered" evidence="11">
    <location>
        <begin position="405"/>
        <end position="437"/>
    </location>
</feature>